<evidence type="ECO:0000313" key="3">
    <source>
        <dbReference type="Proteomes" id="UP000827092"/>
    </source>
</evidence>
<comment type="caution">
    <text evidence="2">The sequence shown here is derived from an EMBL/GenBank/DDBJ whole genome shotgun (WGS) entry which is preliminary data.</text>
</comment>
<dbReference type="EMBL" id="JAFNEN010000019">
    <property type="protein sequence ID" value="KAG8200154.1"/>
    <property type="molecule type" value="Genomic_DNA"/>
</dbReference>
<gene>
    <name evidence="2" type="ORF">JTE90_018936</name>
</gene>
<protein>
    <submittedName>
        <fullName evidence="2">Uncharacterized protein</fullName>
    </submittedName>
</protein>
<sequence>MQLLRINKRTSSENPDNISLTFTQSSEDIKKNPRRQPSRLDSNLHRASLAKAIFRGKHPIIHRLLIGRSLNNLESRHLPNDSSARQKESGKESEKDGLVLPIVKGLLGLDASYWGLWIPLVKGG</sequence>
<evidence type="ECO:0000256" key="1">
    <source>
        <dbReference type="SAM" id="MobiDB-lite"/>
    </source>
</evidence>
<evidence type="ECO:0000313" key="2">
    <source>
        <dbReference type="EMBL" id="KAG8200154.1"/>
    </source>
</evidence>
<dbReference type="AlphaFoldDB" id="A0AAV6VWI4"/>
<reference evidence="2 3" key="1">
    <citation type="journal article" date="2022" name="Nat. Ecol. Evol.">
        <title>A masculinizing supergene underlies an exaggerated male reproductive morph in a spider.</title>
        <authorList>
            <person name="Hendrickx F."/>
            <person name="De Corte Z."/>
            <person name="Sonet G."/>
            <person name="Van Belleghem S.M."/>
            <person name="Kostlbacher S."/>
            <person name="Vangestel C."/>
        </authorList>
    </citation>
    <scope>NUCLEOTIDE SEQUENCE [LARGE SCALE GENOMIC DNA]</scope>
    <source>
        <strain evidence="2">W744_W776</strain>
    </source>
</reference>
<proteinExistence type="predicted"/>
<organism evidence="2 3">
    <name type="scientific">Oedothorax gibbosus</name>
    <dbReference type="NCBI Taxonomy" id="931172"/>
    <lineage>
        <taxon>Eukaryota</taxon>
        <taxon>Metazoa</taxon>
        <taxon>Ecdysozoa</taxon>
        <taxon>Arthropoda</taxon>
        <taxon>Chelicerata</taxon>
        <taxon>Arachnida</taxon>
        <taxon>Araneae</taxon>
        <taxon>Araneomorphae</taxon>
        <taxon>Entelegynae</taxon>
        <taxon>Araneoidea</taxon>
        <taxon>Linyphiidae</taxon>
        <taxon>Erigoninae</taxon>
        <taxon>Oedothorax</taxon>
    </lineage>
</organism>
<feature type="region of interest" description="Disordered" evidence="1">
    <location>
        <begin position="1"/>
        <end position="41"/>
    </location>
</feature>
<feature type="compositionally biased region" description="Polar residues" evidence="1">
    <location>
        <begin position="12"/>
        <end position="26"/>
    </location>
</feature>
<keyword evidence="3" id="KW-1185">Reference proteome</keyword>
<dbReference type="Proteomes" id="UP000827092">
    <property type="component" value="Unassembled WGS sequence"/>
</dbReference>
<feature type="region of interest" description="Disordered" evidence="1">
    <location>
        <begin position="74"/>
        <end position="94"/>
    </location>
</feature>
<accession>A0AAV6VWI4</accession>
<name>A0AAV6VWI4_9ARAC</name>